<feature type="region of interest" description="Disordered" evidence="1">
    <location>
        <begin position="1"/>
        <end position="25"/>
    </location>
</feature>
<comment type="caution">
    <text evidence="3">The sequence shown here is derived from an EMBL/GenBank/DDBJ whole genome shotgun (WGS) entry which is preliminary data.</text>
</comment>
<evidence type="ECO:0000256" key="1">
    <source>
        <dbReference type="SAM" id="MobiDB-lite"/>
    </source>
</evidence>
<name>A0ABU4KDR9_9ACTN</name>
<protein>
    <submittedName>
        <fullName evidence="3">Uncharacterized protein</fullName>
    </submittedName>
</protein>
<dbReference type="EMBL" id="JAWJZF010000464">
    <property type="protein sequence ID" value="MDX2295886.1"/>
    <property type="molecule type" value="Genomic_DNA"/>
</dbReference>
<gene>
    <name evidence="3" type="ORF">R2363_27400</name>
</gene>
<evidence type="ECO:0000313" key="4">
    <source>
        <dbReference type="Proteomes" id="UP001278571"/>
    </source>
</evidence>
<feature type="transmembrane region" description="Helical" evidence="2">
    <location>
        <begin position="42"/>
        <end position="63"/>
    </location>
</feature>
<keyword evidence="2" id="KW-0472">Membrane</keyword>
<feature type="transmembrane region" description="Helical" evidence="2">
    <location>
        <begin position="69"/>
        <end position="88"/>
    </location>
</feature>
<organism evidence="3 4">
    <name type="scientific">Streptomyces roseolus</name>
    <dbReference type="NCBI Taxonomy" id="67358"/>
    <lineage>
        <taxon>Bacteria</taxon>
        <taxon>Bacillati</taxon>
        <taxon>Actinomycetota</taxon>
        <taxon>Actinomycetes</taxon>
        <taxon>Kitasatosporales</taxon>
        <taxon>Streptomycetaceae</taxon>
        <taxon>Streptomyces</taxon>
    </lineage>
</organism>
<accession>A0ABU4KDR9</accession>
<feature type="compositionally biased region" description="Low complexity" evidence="1">
    <location>
        <begin position="10"/>
        <end position="19"/>
    </location>
</feature>
<dbReference type="RefSeq" id="WP_319012073.1">
    <property type="nucleotide sequence ID" value="NZ_JAWJZF010000464.1"/>
</dbReference>
<reference evidence="3 4" key="1">
    <citation type="submission" date="2023-10" db="EMBL/GenBank/DDBJ databases">
        <authorList>
            <person name="Wang X.X."/>
        </authorList>
    </citation>
    <scope>NUCLEOTIDE SEQUENCE [LARGE SCALE GENOMIC DNA]</scope>
    <source>
        <strain evidence="3 4">NBRC 12816</strain>
    </source>
</reference>
<proteinExistence type="predicted"/>
<keyword evidence="2" id="KW-0812">Transmembrane</keyword>
<dbReference type="Proteomes" id="UP001278571">
    <property type="component" value="Unassembled WGS sequence"/>
</dbReference>
<sequence>MTHIDGTARPLASPSPSAAEDGPLAPVLAEDEAVQEHRLPRWLMVASTTIGLLCGVASAALFVTGQEEAALAAAAFGAGALGGPRVTINIRK</sequence>
<evidence type="ECO:0000313" key="3">
    <source>
        <dbReference type="EMBL" id="MDX2295886.1"/>
    </source>
</evidence>
<evidence type="ECO:0000256" key="2">
    <source>
        <dbReference type="SAM" id="Phobius"/>
    </source>
</evidence>
<keyword evidence="2" id="KW-1133">Transmembrane helix</keyword>
<keyword evidence="4" id="KW-1185">Reference proteome</keyword>